<evidence type="ECO:0000259" key="1">
    <source>
        <dbReference type="Pfam" id="PF24785"/>
    </source>
</evidence>
<dbReference type="InParanoid" id="D7G272"/>
<reference evidence="2 3" key="1">
    <citation type="journal article" date="2010" name="Nature">
        <title>The Ectocarpus genome and the independent evolution of multicellularity in brown algae.</title>
        <authorList>
            <person name="Cock J.M."/>
            <person name="Sterck L."/>
            <person name="Rouze P."/>
            <person name="Scornet D."/>
            <person name="Allen A.E."/>
            <person name="Amoutzias G."/>
            <person name="Anthouard V."/>
            <person name="Artiguenave F."/>
            <person name="Aury J.M."/>
            <person name="Badger J.H."/>
            <person name="Beszteri B."/>
            <person name="Billiau K."/>
            <person name="Bonnet E."/>
            <person name="Bothwell J.H."/>
            <person name="Bowler C."/>
            <person name="Boyen C."/>
            <person name="Brownlee C."/>
            <person name="Carrano C.J."/>
            <person name="Charrier B."/>
            <person name="Cho G.Y."/>
            <person name="Coelho S.M."/>
            <person name="Collen J."/>
            <person name="Corre E."/>
            <person name="Da Silva C."/>
            <person name="Delage L."/>
            <person name="Delaroque N."/>
            <person name="Dittami S.M."/>
            <person name="Doulbeau S."/>
            <person name="Elias M."/>
            <person name="Farnham G."/>
            <person name="Gachon C.M."/>
            <person name="Gschloessl B."/>
            <person name="Heesch S."/>
            <person name="Jabbari K."/>
            <person name="Jubin C."/>
            <person name="Kawai H."/>
            <person name="Kimura K."/>
            <person name="Kloareg B."/>
            <person name="Kupper F.C."/>
            <person name="Lang D."/>
            <person name="Le Bail A."/>
            <person name="Leblanc C."/>
            <person name="Lerouge P."/>
            <person name="Lohr M."/>
            <person name="Lopez P.J."/>
            <person name="Martens C."/>
            <person name="Maumus F."/>
            <person name="Michel G."/>
            <person name="Miranda-Saavedra D."/>
            <person name="Morales J."/>
            <person name="Moreau H."/>
            <person name="Motomura T."/>
            <person name="Nagasato C."/>
            <person name="Napoli C.A."/>
            <person name="Nelson D.R."/>
            <person name="Nyvall-Collen P."/>
            <person name="Peters A.F."/>
            <person name="Pommier C."/>
            <person name="Potin P."/>
            <person name="Poulain J."/>
            <person name="Quesneville H."/>
            <person name="Read B."/>
            <person name="Rensing S.A."/>
            <person name="Ritter A."/>
            <person name="Rousvoal S."/>
            <person name="Samanta M."/>
            <person name="Samson G."/>
            <person name="Schroeder D.C."/>
            <person name="Segurens B."/>
            <person name="Strittmatter M."/>
            <person name="Tonon T."/>
            <person name="Tregear J.W."/>
            <person name="Valentin K."/>
            <person name="von Dassow P."/>
            <person name="Yamagishi T."/>
            <person name="Van de Peer Y."/>
            <person name="Wincker P."/>
        </authorList>
    </citation>
    <scope>NUCLEOTIDE SEQUENCE [LARGE SCALE GENOMIC DNA]</scope>
    <source>
        <strain evidence="3">Ec32 / CCAP1310/4</strain>
    </source>
</reference>
<dbReference type="InterPro" id="IPR057538">
    <property type="entry name" value="RXYLT1_C"/>
</dbReference>
<protein>
    <recommendedName>
        <fullName evidence="1">RXYLT1 C-terminal domain-containing protein</fullName>
    </recommendedName>
</protein>
<organism evidence="2 3">
    <name type="scientific">Ectocarpus siliculosus</name>
    <name type="common">Brown alga</name>
    <name type="synonym">Conferva siliculosa</name>
    <dbReference type="NCBI Taxonomy" id="2880"/>
    <lineage>
        <taxon>Eukaryota</taxon>
        <taxon>Sar</taxon>
        <taxon>Stramenopiles</taxon>
        <taxon>Ochrophyta</taxon>
        <taxon>PX clade</taxon>
        <taxon>Phaeophyceae</taxon>
        <taxon>Ectocarpales</taxon>
        <taxon>Ectocarpaceae</taxon>
        <taxon>Ectocarpus</taxon>
    </lineage>
</organism>
<dbReference type="InterPro" id="IPR055286">
    <property type="entry name" value="RXYLT1-like"/>
</dbReference>
<feature type="domain" description="RXYLT1 C-terminal" evidence="1">
    <location>
        <begin position="228"/>
        <end position="347"/>
    </location>
</feature>
<evidence type="ECO:0000313" key="2">
    <source>
        <dbReference type="EMBL" id="CBJ48749.1"/>
    </source>
</evidence>
<name>D7G272_ECTSI</name>
<sequence length="372" mass="41591">MAWKEEDERILFGSKTRYSVIVVEVEHHTSNLAREKERVRAFEDSTNTAVVSVQFANPCPHAPITEGSAAPFFVSHPEGDEEAAVDKKVRVVHLKDIGTHVKPYQASHLQASCEDPTETTVLIISDETCRTSGLPVGIPPSCRSNVVRAFPFNQDRANEEPRRPYLPLGPRDTFPFVSDDRRPLASSRSLFFNLQVRPETQGRRGELIETASIYQLSNPGLECATNRPSISKTAWQELVLDSKFTLCPAGRNPETFRLWEALEAGSIPIVSKLDFTHPVVGTKSNTTCGDGDIAWNTVAASPFAKQVSVNNWLELPDLLDRLQREPDEYINKLQEECVAWYSMAMTQTYTSLLNFGEGHDLFPQEGPIFDSL</sequence>
<accession>D7G272</accession>
<dbReference type="PANTHER" id="PTHR15576">
    <property type="entry name" value="RIBITOL-5-PHOSPHATE XYLOSYLTRANSFERASE 1"/>
    <property type="match status" value="1"/>
</dbReference>
<dbReference type="EMBL" id="FN649744">
    <property type="protein sequence ID" value="CBJ48749.1"/>
    <property type="molecule type" value="Genomic_DNA"/>
</dbReference>
<dbReference type="EMBL" id="FN648674">
    <property type="protein sequence ID" value="CBJ48749.1"/>
    <property type="molecule type" value="Genomic_DNA"/>
</dbReference>
<keyword evidence="3" id="KW-1185">Reference proteome</keyword>
<proteinExistence type="predicted"/>
<evidence type="ECO:0000313" key="3">
    <source>
        <dbReference type="Proteomes" id="UP000002630"/>
    </source>
</evidence>
<dbReference type="GO" id="GO:0035269">
    <property type="term" value="P:protein O-linked glycosylation via mannose"/>
    <property type="evidence" value="ECO:0007669"/>
    <property type="project" value="InterPro"/>
</dbReference>
<dbReference type="OrthoDB" id="1924787at2759"/>
<dbReference type="Pfam" id="PF24785">
    <property type="entry name" value="RXYLT1_C"/>
    <property type="match status" value="1"/>
</dbReference>
<dbReference type="GO" id="GO:0120053">
    <property type="term" value="F:ribitol beta-1,4-xylosyltransferase activity"/>
    <property type="evidence" value="ECO:0007669"/>
    <property type="project" value="InterPro"/>
</dbReference>
<dbReference type="PANTHER" id="PTHR15576:SF1">
    <property type="entry name" value="RIBITOL-5-PHOSPHATE XYLOSYLTRANSFERASE 1"/>
    <property type="match status" value="1"/>
</dbReference>
<dbReference type="GO" id="GO:0005794">
    <property type="term" value="C:Golgi apparatus"/>
    <property type="evidence" value="ECO:0007669"/>
    <property type="project" value="TreeGrafter"/>
</dbReference>
<dbReference type="Proteomes" id="UP000002630">
    <property type="component" value="Linkage Group LG19"/>
</dbReference>
<gene>
    <name evidence="2" type="ORF">Esi_0047_0018</name>
</gene>
<dbReference type="AlphaFoldDB" id="D7G272"/>